<name>A0A5C3FHY0_PSEA2</name>
<keyword evidence="7" id="KW-0378">Hydrolase</keyword>
<dbReference type="RefSeq" id="XP_014659056.1">
    <property type="nucleotide sequence ID" value="XM_014803570.1"/>
</dbReference>
<feature type="compositionally biased region" description="Low complexity" evidence="13">
    <location>
        <begin position="247"/>
        <end position="261"/>
    </location>
</feature>
<dbReference type="InterPro" id="IPR005078">
    <property type="entry name" value="Peptidase_C54"/>
</dbReference>
<comment type="caution">
    <text evidence="15">The sequence shown here is derived from an EMBL/GenBank/DDBJ whole genome shotgun (WGS) entry which is preliminary data.</text>
</comment>
<feature type="compositionally biased region" description="Polar residues" evidence="13">
    <location>
        <begin position="404"/>
        <end position="421"/>
    </location>
</feature>
<feature type="compositionally biased region" description="Polar residues" evidence="13">
    <location>
        <begin position="1257"/>
        <end position="1266"/>
    </location>
</feature>
<feature type="compositionally biased region" description="Polar residues" evidence="13">
    <location>
        <begin position="1171"/>
        <end position="1180"/>
    </location>
</feature>
<organism evidence="15 16">
    <name type="scientific">Pseudozyma antarctica</name>
    <name type="common">Yeast</name>
    <name type="synonym">Candida antarctica</name>
    <dbReference type="NCBI Taxonomy" id="84753"/>
    <lineage>
        <taxon>Eukaryota</taxon>
        <taxon>Fungi</taxon>
        <taxon>Dikarya</taxon>
        <taxon>Basidiomycota</taxon>
        <taxon>Ustilaginomycotina</taxon>
        <taxon>Ustilaginomycetes</taxon>
        <taxon>Ustilaginales</taxon>
        <taxon>Ustilaginaceae</taxon>
        <taxon>Moesziomyces</taxon>
    </lineage>
</organism>
<feature type="region of interest" description="Disordered" evidence="13">
    <location>
        <begin position="1409"/>
        <end position="1510"/>
    </location>
</feature>
<evidence type="ECO:0000256" key="7">
    <source>
        <dbReference type="ARBA" id="ARBA00022801"/>
    </source>
</evidence>
<evidence type="ECO:0000313" key="15">
    <source>
        <dbReference type="EMBL" id="SPO43315.1"/>
    </source>
</evidence>
<feature type="compositionally biased region" description="Polar residues" evidence="13">
    <location>
        <begin position="621"/>
        <end position="638"/>
    </location>
</feature>
<dbReference type="SUPFAM" id="SSF54001">
    <property type="entry name" value="Cysteine proteinases"/>
    <property type="match status" value="1"/>
</dbReference>
<dbReference type="GO" id="GO:0019786">
    <property type="term" value="F:protein-phosphatidylethanolamide deconjugating activity"/>
    <property type="evidence" value="ECO:0007669"/>
    <property type="project" value="InterPro"/>
</dbReference>
<evidence type="ECO:0000256" key="12">
    <source>
        <dbReference type="ARBA" id="ARBA00030240"/>
    </source>
</evidence>
<evidence type="ECO:0000259" key="14">
    <source>
        <dbReference type="Pfam" id="PF03416"/>
    </source>
</evidence>
<dbReference type="GO" id="GO:0000423">
    <property type="term" value="P:mitophagy"/>
    <property type="evidence" value="ECO:0007669"/>
    <property type="project" value="TreeGrafter"/>
</dbReference>
<dbReference type="InterPro" id="IPR038765">
    <property type="entry name" value="Papain-like_cys_pep_sf"/>
</dbReference>
<dbReference type="GO" id="GO:0000045">
    <property type="term" value="P:autophagosome assembly"/>
    <property type="evidence" value="ECO:0007669"/>
    <property type="project" value="TreeGrafter"/>
</dbReference>
<keyword evidence="8" id="KW-0788">Thiol protease</keyword>
<feature type="region of interest" description="Disordered" evidence="13">
    <location>
        <begin position="1126"/>
        <end position="1285"/>
    </location>
</feature>
<evidence type="ECO:0000256" key="4">
    <source>
        <dbReference type="ARBA" id="ARBA00022448"/>
    </source>
</evidence>
<feature type="compositionally biased region" description="Polar residues" evidence="13">
    <location>
        <begin position="1421"/>
        <end position="1435"/>
    </location>
</feature>
<evidence type="ECO:0000256" key="13">
    <source>
        <dbReference type="SAM" id="MobiDB-lite"/>
    </source>
</evidence>
<dbReference type="InterPro" id="IPR046792">
    <property type="entry name" value="Peptidase_C54_cat"/>
</dbReference>
<gene>
    <name evidence="15" type="ORF">PSANT_00999</name>
</gene>
<evidence type="ECO:0000256" key="5">
    <source>
        <dbReference type="ARBA" id="ARBA00022490"/>
    </source>
</evidence>
<feature type="compositionally biased region" description="Polar residues" evidence="13">
    <location>
        <begin position="1"/>
        <end position="10"/>
    </location>
</feature>
<feature type="compositionally biased region" description="Basic and acidic residues" evidence="13">
    <location>
        <begin position="1148"/>
        <end position="1170"/>
    </location>
</feature>
<evidence type="ECO:0000256" key="3">
    <source>
        <dbReference type="ARBA" id="ARBA00010958"/>
    </source>
</evidence>
<feature type="compositionally biased region" description="Low complexity" evidence="13">
    <location>
        <begin position="558"/>
        <end position="572"/>
    </location>
</feature>
<feature type="region of interest" description="Disordered" evidence="13">
    <location>
        <begin position="1301"/>
        <end position="1383"/>
    </location>
</feature>
<feature type="compositionally biased region" description="Gly residues" evidence="13">
    <location>
        <begin position="448"/>
        <end position="457"/>
    </location>
</feature>
<feature type="compositionally biased region" description="Low complexity" evidence="13">
    <location>
        <begin position="458"/>
        <end position="474"/>
    </location>
</feature>
<feature type="compositionally biased region" description="Basic and acidic residues" evidence="13">
    <location>
        <begin position="1186"/>
        <end position="1201"/>
    </location>
</feature>
<feature type="compositionally biased region" description="Pro residues" evidence="13">
    <location>
        <begin position="1462"/>
        <end position="1478"/>
    </location>
</feature>
<sequence>MSGAAPQTASPRPASYGLPVRTIPIHDSTSASSSTANQAHAQPQPQPKRGIRVRVNSLGATMLLKHNAATPTDQQSSSAMRSHSPSATTTTRSRSATWRSPDPTPSSSSVSPPPQSHSAAPSTSNSGFNRRKFFGRSNSIRSLLGGASASNAGSSASAASSSNAAASSPNPDAASRSSSATSPASQHPLGLLRRMGSKSFLNLHQSNQAASANPSSDDASSLASADSEPSKRFSDSLKRIGRRRGKSVSTNPRSSSSQSSSDFHPGRLTHSELLSAHDASRRSTESARSSTASITTPDPHHRHSEPDPADTRPKHDSRDLHQSAPRRLTGWLYNMVGSDNSPSPLEPGAPLSPVREADINEVMAQASISPSKHSRDTSANAPSSDSIPSRSKAGALLHSWTSVGSAKPTRSLQASTAESTQSAPLTASQTLTTLATTSASSTTNTSGAGAGSNGGGDASASGSASGSGIASTNSQAGGNTSNTSSWVPGGVGLDRAFKFFLDTDSSANQDEGIWLLGVWHAPRQSQKSEPLIAQDPKSATRAVASDAPDDDQTDARRAASPSSSVSASSPRRGPLDLNYASFAPTTSSNQPDRTTVGSSISTAATASTAESLRTRSSATSFNIASSGPTPPASETQSAFQPDFASRIWCTYRNHFAPIARDGTISDQAASAAEALAIAQSQPSDPTTPSAQAGAPSAPDPTRSSSPPASASRGWLGRKTAESNVAHEAAQQAGSPLGLGAALGAGYVNASATLGEKMGISNLWSRATAAAQAAGFSRAGLTTDSGWGCMLRTGQSLLANALINVHLGRSWQRETAPKSQIEFFEELATASLDASAENQSLATWRERRARHATYIRILSWFLDDPSPACPFGVHRMAREGKRLGKEVGEWFGPSTAAGAIKQLVSDFPEAGIAVELAHDGVFYLDEVRAAASASTGKSRASGTLSGNRRAETAVWRRPVLILIGIRLGLETVNPIYYESVKATFSFPQSVGIAGGRPSSSYYFMGHQGNSLFYLDPHNVRPAVPLRYPPTTFPAAAPHRLDVSHRYALEDRDDEDEWWSHAYTEAQTSTFHCEKVRRMPIKSLDPSMLLGFLVKDEEALVDLCARIKALPKTIFSFAESAPKWVDDDDFDPSMESFSEPSADEAGSDDDASKSEDQDDVPAKREISAEKAEGTSQRSSPKTSVVFPSKRDAGPGESLYRESQQRTAAWLGHGRPAATAAKADRTDGAGASGIAFPSLDLLTPHNDSLGVQRPNRSDMRQVSTSSAATTRPMARKATNATDTDEIDGRDLTASAAVGAVVAGAARAGKVSPSRSPARAGPDESFSTVHLSDSEVGSGWEEVSDGGTIAPSASATSGLHRTGSPTLLGASSSAAEPTSQSAWVMSSMRDGLAPEELVSPISVVSESELVGVSLDTPTHEAPKMSLTTAEQAGSVTATEGSRHAGLTTAHAPLALPRRRTQSKPSPIDPPPSSDASAPPVPSVPAAFLNAQPEPSEEASKPTRAPDLDASDDDF</sequence>
<dbReference type="GO" id="GO:0015031">
    <property type="term" value="P:protein transport"/>
    <property type="evidence" value="ECO:0007669"/>
    <property type="project" value="UniProtKB-KW"/>
</dbReference>
<dbReference type="GO" id="GO:0000407">
    <property type="term" value="C:phagophore assembly site"/>
    <property type="evidence" value="ECO:0007669"/>
    <property type="project" value="UniProtKB-SubCell"/>
</dbReference>
<dbReference type="Proteomes" id="UP000325008">
    <property type="component" value="Unassembled WGS sequence"/>
</dbReference>
<feature type="region of interest" description="Disordered" evidence="13">
    <location>
        <begin position="1"/>
        <end position="326"/>
    </location>
</feature>
<feature type="compositionally biased region" description="Low complexity" evidence="13">
    <location>
        <begin position="76"/>
        <end position="124"/>
    </location>
</feature>
<feature type="region of interest" description="Disordered" evidence="13">
    <location>
        <begin position="366"/>
        <end position="392"/>
    </location>
</feature>
<feature type="compositionally biased region" description="Low complexity" evidence="13">
    <location>
        <begin position="141"/>
        <end position="185"/>
    </location>
</feature>
<dbReference type="GO" id="GO:0035973">
    <property type="term" value="P:aggrephagy"/>
    <property type="evidence" value="ECO:0007669"/>
    <property type="project" value="TreeGrafter"/>
</dbReference>
<dbReference type="Pfam" id="PF03416">
    <property type="entry name" value="Peptidase_C54"/>
    <property type="match status" value="1"/>
</dbReference>
<feature type="compositionally biased region" description="Basic and acidic residues" evidence="13">
    <location>
        <begin position="228"/>
        <end position="238"/>
    </location>
</feature>
<feature type="compositionally biased region" description="Low complexity" evidence="13">
    <location>
        <begin position="694"/>
        <end position="711"/>
    </location>
</feature>
<dbReference type="GO" id="GO:0034727">
    <property type="term" value="P:piecemeal microautophagy of the nucleus"/>
    <property type="evidence" value="ECO:0007669"/>
    <property type="project" value="TreeGrafter"/>
</dbReference>
<feature type="region of interest" description="Disordered" evidence="13">
    <location>
        <begin position="333"/>
        <end position="352"/>
    </location>
</feature>
<feature type="compositionally biased region" description="Low complexity" evidence="13">
    <location>
        <begin position="422"/>
        <end position="447"/>
    </location>
</feature>
<dbReference type="GO" id="GO:0016485">
    <property type="term" value="P:protein processing"/>
    <property type="evidence" value="ECO:0007669"/>
    <property type="project" value="TreeGrafter"/>
</dbReference>
<feature type="compositionally biased region" description="Low complexity" evidence="13">
    <location>
        <begin position="594"/>
        <end position="620"/>
    </location>
</feature>
<feature type="domain" description="Peptidase C54 catalytic" evidence="14">
    <location>
        <begin position="637"/>
        <end position="1103"/>
    </location>
</feature>
<feature type="compositionally biased region" description="Polar residues" evidence="13">
    <location>
        <begin position="1347"/>
        <end position="1380"/>
    </location>
</feature>
<evidence type="ECO:0000256" key="1">
    <source>
        <dbReference type="ARBA" id="ARBA00004329"/>
    </source>
</evidence>
<dbReference type="PANTHER" id="PTHR22624">
    <property type="entry name" value="CYSTEINE PROTEASE ATG4"/>
    <property type="match status" value="1"/>
</dbReference>
<keyword evidence="16" id="KW-1185">Reference proteome</keyword>
<comment type="subcellular location">
    <subcellularLocation>
        <location evidence="2">Cytoplasm</location>
    </subcellularLocation>
    <subcellularLocation>
        <location evidence="1">Preautophagosomal structure</location>
    </subcellularLocation>
</comment>
<feature type="region of interest" description="Disordered" evidence="13">
    <location>
        <begin position="676"/>
        <end position="720"/>
    </location>
</feature>
<feature type="compositionally biased region" description="Polar residues" evidence="13">
    <location>
        <begin position="475"/>
        <end position="484"/>
    </location>
</feature>
<protein>
    <recommendedName>
        <fullName evidence="12">Autophagy-related protein 4</fullName>
    </recommendedName>
</protein>
<keyword evidence="6" id="KW-0645">Protease</keyword>
<keyword evidence="10" id="KW-0072">Autophagy</keyword>
<proteinExistence type="inferred from homology"/>
<feature type="compositionally biased region" description="Low complexity" evidence="13">
    <location>
        <begin position="286"/>
        <end position="296"/>
    </location>
</feature>
<keyword evidence="5" id="KW-0963">Cytoplasm</keyword>
<feature type="region of interest" description="Disordered" evidence="13">
    <location>
        <begin position="524"/>
        <end position="638"/>
    </location>
</feature>
<dbReference type="OrthoDB" id="2960936at2759"/>
<evidence type="ECO:0000256" key="10">
    <source>
        <dbReference type="ARBA" id="ARBA00023006"/>
    </source>
</evidence>
<feature type="compositionally biased region" description="Polar residues" evidence="13">
    <location>
        <begin position="583"/>
        <end position="593"/>
    </location>
</feature>
<evidence type="ECO:0000256" key="11">
    <source>
        <dbReference type="ARBA" id="ARBA00029362"/>
    </source>
</evidence>
<evidence type="ECO:0000256" key="2">
    <source>
        <dbReference type="ARBA" id="ARBA00004496"/>
    </source>
</evidence>
<evidence type="ECO:0000256" key="8">
    <source>
        <dbReference type="ARBA" id="ARBA00022807"/>
    </source>
</evidence>
<evidence type="ECO:0000256" key="9">
    <source>
        <dbReference type="ARBA" id="ARBA00022927"/>
    </source>
</evidence>
<comment type="similarity">
    <text evidence="3">Belongs to the peptidase C54 family.</text>
</comment>
<accession>A0A5C3FHY0</accession>
<dbReference type="EMBL" id="OOIQ01000002">
    <property type="protein sequence ID" value="SPO43315.1"/>
    <property type="molecule type" value="Genomic_DNA"/>
</dbReference>
<evidence type="ECO:0000313" key="16">
    <source>
        <dbReference type="Proteomes" id="UP000325008"/>
    </source>
</evidence>
<feature type="compositionally biased region" description="Low complexity" evidence="13">
    <location>
        <begin position="205"/>
        <end position="227"/>
    </location>
</feature>
<feature type="compositionally biased region" description="Basic and acidic residues" evidence="13">
    <location>
        <begin position="304"/>
        <end position="321"/>
    </location>
</feature>
<feature type="region of interest" description="Disordered" evidence="13">
    <location>
        <begin position="404"/>
        <end position="484"/>
    </location>
</feature>
<feature type="compositionally biased region" description="Basic and acidic residues" evidence="13">
    <location>
        <begin position="1493"/>
        <end position="1502"/>
    </location>
</feature>
<feature type="compositionally biased region" description="Polar residues" evidence="13">
    <location>
        <begin position="366"/>
        <end position="389"/>
    </location>
</feature>
<comment type="catalytic activity">
    <reaction evidence="11">
        <text>[protein]-C-terminal L-amino acid-glycyl-phosphatidylethanolamide + H2O = [protein]-C-terminal L-amino acid-glycine + a 1,2-diacyl-sn-glycero-3-phosphoethanolamine</text>
        <dbReference type="Rhea" id="RHEA:67548"/>
        <dbReference type="Rhea" id="RHEA-COMP:17323"/>
        <dbReference type="Rhea" id="RHEA-COMP:17324"/>
        <dbReference type="ChEBI" id="CHEBI:15377"/>
        <dbReference type="ChEBI" id="CHEBI:64612"/>
        <dbReference type="ChEBI" id="CHEBI:172940"/>
        <dbReference type="ChEBI" id="CHEBI:172941"/>
    </reaction>
    <physiologicalReaction direction="left-to-right" evidence="11">
        <dbReference type="Rhea" id="RHEA:67549"/>
    </physiologicalReaction>
</comment>
<keyword evidence="4" id="KW-0813">Transport</keyword>
<evidence type="ECO:0000256" key="6">
    <source>
        <dbReference type="ARBA" id="ARBA00022670"/>
    </source>
</evidence>
<dbReference type="PANTHER" id="PTHR22624:SF49">
    <property type="entry name" value="CYSTEINE PROTEASE"/>
    <property type="match status" value="1"/>
</dbReference>
<reference evidence="15" key="1">
    <citation type="submission" date="2018-03" db="EMBL/GenBank/DDBJ databases">
        <authorList>
            <person name="Guldener U."/>
        </authorList>
    </citation>
    <scope>NUCLEOTIDE SEQUENCE [LARGE SCALE GENOMIC DNA]</scope>
    <source>
        <strain evidence="15">ATCC34888</strain>
    </source>
</reference>
<dbReference type="GO" id="GO:0004197">
    <property type="term" value="F:cysteine-type endopeptidase activity"/>
    <property type="evidence" value="ECO:0007669"/>
    <property type="project" value="TreeGrafter"/>
</dbReference>
<keyword evidence="9" id="KW-0653">Protein transport</keyword>